<gene>
    <name evidence="3" type="ORF">GCM10010981_38880</name>
</gene>
<feature type="compositionally biased region" description="Gly residues" evidence="1">
    <location>
        <begin position="84"/>
        <end position="113"/>
    </location>
</feature>
<feature type="signal peptide" evidence="2">
    <location>
        <begin position="1"/>
        <end position="25"/>
    </location>
</feature>
<dbReference type="RefSeq" id="WP_188796909.1">
    <property type="nucleotide sequence ID" value="NZ_BMJA01000004.1"/>
</dbReference>
<name>A0ABQ1GLD4_9GAMM</name>
<comment type="caution">
    <text evidence="3">The sequence shown here is derived from an EMBL/GenBank/DDBJ whole genome shotgun (WGS) entry which is preliminary data.</text>
</comment>
<organism evidence="3 4">
    <name type="scientific">Dyella nitratireducens</name>
    <dbReference type="NCBI Taxonomy" id="1849580"/>
    <lineage>
        <taxon>Bacteria</taxon>
        <taxon>Pseudomonadati</taxon>
        <taxon>Pseudomonadota</taxon>
        <taxon>Gammaproteobacteria</taxon>
        <taxon>Lysobacterales</taxon>
        <taxon>Rhodanobacteraceae</taxon>
        <taxon>Dyella</taxon>
    </lineage>
</organism>
<keyword evidence="4" id="KW-1185">Reference proteome</keyword>
<evidence type="ECO:0000313" key="3">
    <source>
        <dbReference type="EMBL" id="GGA45972.1"/>
    </source>
</evidence>
<accession>A0ABQ1GLD4</accession>
<feature type="chain" id="PRO_5045202587" description="Lipocalin-like domain-containing protein" evidence="2">
    <location>
        <begin position="26"/>
        <end position="241"/>
    </location>
</feature>
<feature type="region of interest" description="Disordered" evidence="1">
    <location>
        <begin position="56"/>
        <end position="140"/>
    </location>
</feature>
<feature type="compositionally biased region" description="Low complexity" evidence="1">
    <location>
        <begin position="114"/>
        <end position="127"/>
    </location>
</feature>
<sequence>MSLSLARSSRLLLATGWFFATCASAQTAASGPDFSGIWQLNDKESDSAATITQRLHAEKKHEQAPSSRPASASSSGVPASSSNGGFGGRGGGRGMGGMGGGGMGGGHMGGGRHGNQNSQDSSSSHNSAPPKDPTPPLLADDSFLNVQQNTQGMQVDYNNTDRLDTRFDGEERQSLNSSARVQTRLTPDGMDVSMTFDDGTLLHQSWVRSPDGHHLTVTETWRPNDLQQPITFKRSYDRLDL</sequence>
<dbReference type="Proteomes" id="UP000620046">
    <property type="component" value="Unassembled WGS sequence"/>
</dbReference>
<reference evidence="4" key="1">
    <citation type="journal article" date="2019" name="Int. J. Syst. Evol. Microbiol.">
        <title>The Global Catalogue of Microorganisms (GCM) 10K type strain sequencing project: providing services to taxonomists for standard genome sequencing and annotation.</title>
        <authorList>
            <consortium name="The Broad Institute Genomics Platform"/>
            <consortium name="The Broad Institute Genome Sequencing Center for Infectious Disease"/>
            <person name="Wu L."/>
            <person name="Ma J."/>
        </authorList>
    </citation>
    <scope>NUCLEOTIDE SEQUENCE [LARGE SCALE GENOMIC DNA]</scope>
    <source>
        <strain evidence="4">CGMCC 1.15439</strain>
    </source>
</reference>
<evidence type="ECO:0000256" key="2">
    <source>
        <dbReference type="SAM" id="SignalP"/>
    </source>
</evidence>
<proteinExistence type="predicted"/>
<feature type="compositionally biased region" description="Low complexity" evidence="1">
    <location>
        <begin position="64"/>
        <end position="82"/>
    </location>
</feature>
<evidence type="ECO:0000256" key="1">
    <source>
        <dbReference type="SAM" id="MobiDB-lite"/>
    </source>
</evidence>
<evidence type="ECO:0000313" key="4">
    <source>
        <dbReference type="Proteomes" id="UP000620046"/>
    </source>
</evidence>
<dbReference type="EMBL" id="BMJA01000004">
    <property type="protein sequence ID" value="GGA45972.1"/>
    <property type="molecule type" value="Genomic_DNA"/>
</dbReference>
<protein>
    <recommendedName>
        <fullName evidence="5">Lipocalin-like domain-containing protein</fullName>
    </recommendedName>
</protein>
<keyword evidence="2" id="KW-0732">Signal</keyword>
<evidence type="ECO:0008006" key="5">
    <source>
        <dbReference type="Google" id="ProtNLM"/>
    </source>
</evidence>